<reference evidence="3 4" key="1">
    <citation type="submission" date="2016-10" db="EMBL/GenBank/DDBJ databases">
        <title>Genome sequence of Streptomyces sp. MUSC 1.</title>
        <authorList>
            <person name="Lee L.-H."/>
            <person name="Ser H.-L."/>
            <person name="Law J.W.-F."/>
        </authorList>
    </citation>
    <scope>NUCLEOTIDE SEQUENCE [LARGE SCALE GENOMIC DNA]</scope>
    <source>
        <strain evidence="3 4">MUSC 1</strain>
    </source>
</reference>
<accession>A0A1S2PHQ0</accession>
<dbReference type="AlphaFoldDB" id="A0A1S2PHQ0"/>
<dbReference type="InterPro" id="IPR032312">
    <property type="entry name" value="LacZ_4"/>
</dbReference>
<dbReference type="InterPro" id="IPR013783">
    <property type="entry name" value="Ig-like_fold"/>
</dbReference>
<dbReference type="Proteomes" id="UP000179642">
    <property type="component" value="Unassembled WGS sequence"/>
</dbReference>
<dbReference type="InterPro" id="IPR036156">
    <property type="entry name" value="Beta-gal/glucu_dom_sf"/>
</dbReference>
<feature type="domain" description="Beta-galactosidase" evidence="2">
    <location>
        <begin position="26"/>
        <end position="107"/>
    </location>
</feature>
<feature type="region of interest" description="Disordered" evidence="1">
    <location>
        <begin position="131"/>
        <end position="168"/>
    </location>
</feature>
<evidence type="ECO:0000313" key="3">
    <source>
        <dbReference type="EMBL" id="OIJ93132.1"/>
    </source>
</evidence>
<dbReference type="GO" id="GO:0005975">
    <property type="term" value="P:carbohydrate metabolic process"/>
    <property type="evidence" value="ECO:0007669"/>
    <property type="project" value="UniProtKB-ARBA"/>
</dbReference>
<comment type="caution">
    <text evidence="3">The sequence shown here is derived from an EMBL/GenBank/DDBJ whole genome shotgun (WGS) entry which is preliminary data.</text>
</comment>
<keyword evidence="4" id="KW-1185">Reference proteome</keyword>
<organism evidence="3 4">
    <name type="scientific">Streptomyces monashensis</name>
    <dbReference type="NCBI Taxonomy" id="1678012"/>
    <lineage>
        <taxon>Bacteria</taxon>
        <taxon>Bacillati</taxon>
        <taxon>Actinomycetota</taxon>
        <taxon>Actinomycetes</taxon>
        <taxon>Kitasatosporales</taxon>
        <taxon>Streptomycetaceae</taxon>
        <taxon>Streptomyces</taxon>
    </lineage>
</organism>
<gene>
    <name evidence="3" type="ORF">BIV23_37965</name>
</gene>
<evidence type="ECO:0000256" key="1">
    <source>
        <dbReference type="SAM" id="MobiDB-lite"/>
    </source>
</evidence>
<name>A0A1S2PHQ0_9ACTN</name>
<evidence type="ECO:0000313" key="4">
    <source>
        <dbReference type="Proteomes" id="UP000179642"/>
    </source>
</evidence>
<feature type="compositionally biased region" description="Basic residues" evidence="1">
    <location>
        <begin position="158"/>
        <end position="168"/>
    </location>
</feature>
<dbReference type="Gene3D" id="2.60.40.10">
    <property type="entry name" value="Immunoglobulins"/>
    <property type="match status" value="1"/>
</dbReference>
<sequence>MDTGPHEHRQRGAAVRIRCHRHEGIVLANDHHVPGLGRLAATWELVRADGRTLAAPAELPDLRPGETAAVSLPFGLPRDGGAAWLTLRVLTATDEPGAPRGTELCAPRILLPATTTTKATTATATTTVTRYPERATPAGHTEAETAVGPPSRPAPAVNRRRSRPLRAL</sequence>
<protein>
    <recommendedName>
        <fullName evidence="2">Beta-galactosidase domain-containing protein</fullName>
    </recommendedName>
</protein>
<dbReference type="Pfam" id="PF16353">
    <property type="entry name" value="LacZ_4"/>
    <property type="match status" value="1"/>
</dbReference>
<dbReference type="EMBL" id="MLYO01000076">
    <property type="protein sequence ID" value="OIJ93132.1"/>
    <property type="molecule type" value="Genomic_DNA"/>
</dbReference>
<proteinExistence type="predicted"/>
<dbReference type="SUPFAM" id="SSF49303">
    <property type="entry name" value="beta-Galactosidase/glucuronidase domain"/>
    <property type="match status" value="1"/>
</dbReference>
<evidence type="ECO:0000259" key="2">
    <source>
        <dbReference type="Pfam" id="PF16353"/>
    </source>
</evidence>